<evidence type="ECO:0000313" key="4">
    <source>
        <dbReference type="EMBL" id="MBB3150177.1"/>
    </source>
</evidence>
<keyword evidence="2" id="KW-1133">Transmembrane helix</keyword>
<keyword evidence="2" id="KW-0472">Membrane</keyword>
<evidence type="ECO:0000259" key="3">
    <source>
        <dbReference type="PROSITE" id="PS51724"/>
    </source>
</evidence>
<sequence>MTQKNRITYRFDRNGQAVTGDGNSLEKQRDVSENKPDEAGSTAPQVNRLPKKNVIPLYPTTEQHSMSEVSPWNSPFQEDIAALEELIRNADTVPAANNVKAIKQAVIPPIERIEKEDPYKDELYLVKKEKKAIDEEAAFPVHEELDDIQAHAEERIYEEPRRGKAQYSRIKRGSSAPSWFNVFLSVAAALATGALFGYLLLSLFTGASLFPSEAGNKPDAQPVTGSVAAGDKGSETGAIDKNSDTSKPATVDGSGGQQGSTAATISLTGLEHTYFMLQFGVFSNTEGKDAALDQLAKQGLAAAAMTSAKDYRVYAGLGSDRKQAEAIKGLLPEIELYVKEVTIDTPGKLPFTGDSAVAQRFFEQTGILVQMLDELTLAQLEQPTFNPLSKTAASSWQAEHKEWTENAAAMRIGIGDADGKAYLEQIIQAVNSAAESMVEYDKKPSQAHLWSSQTGIMRAVIAQKEWFESISAL</sequence>
<dbReference type="InterPro" id="IPR036680">
    <property type="entry name" value="SPOR-like_sf"/>
</dbReference>
<feature type="transmembrane region" description="Helical" evidence="2">
    <location>
        <begin position="179"/>
        <end position="201"/>
    </location>
</feature>
<feature type="domain" description="SPOR" evidence="3">
    <location>
        <begin position="269"/>
        <end position="345"/>
    </location>
</feature>
<keyword evidence="2" id="KW-0812">Transmembrane</keyword>
<dbReference type="GO" id="GO:0042834">
    <property type="term" value="F:peptidoglycan binding"/>
    <property type="evidence" value="ECO:0007669"/>
    <property type="project" value="InterPro"/>
</dbReference>
<protein>
    <recommendedName>
        <fullName evidence="3">SPOR domain-containing protein</fullName>
    </recommendedName>
</protein>
<name>A0A7W5G8Q8_9BACL</name>
<dbReference type="Proteomes" id="UP000518605">
    <property type="component" value="Unassembled WGS sequence"/>
</dbReference>
<comment type="caution">
    <text evidence="4">The sequence shown here is derived from an EMBL/GenBank/DDBJ whole genome shotgun (WGS) entry which is preliminary data.</text>
</comment>
<dbReference type="RefSeq" id="WP_183557647.1">
    <property type="nucleotide sequence ID" value="NZ_CBCSLB010000001.1"/>
</dbReference>
<gene>
    <name evidence="4" type="ORF">FHS16_000209</name>
</gene>
<feature type="region of interest" description="Disordered" evidence="1">
    <location>
        <begin position="214"/>
        <end position="260"/>
    </location>
</feature>
<accession>A0A7W5G8Q8</accession>
<evidence type="ECO:0000313" key="5">
    <source>
        <dbReference type="Proteomes" id="UP000518605"/>
    </source>
</evidence>
<feature type="compositionally biased region" description="Basic and acidic residues" evidence="1">
    <location>
        <begin position="24"/>
        <end position="38"/>
    </location>
</feature>
<dbReference type="InterPro" id="IPR007730">
    <property type="entry name" value="SPOR-like_dom"/>
</dbReference>
<feature type="region of interest" description="Disordered" evidence="1">
    <location>
        <begin position="1"/>
        <end position="52"/>
    </location>
</feature>
<dbReference type="PROSITE" id="PS51724">
    <property type="entry name" value="SPOR"/>
    <property type="match status" value="1"/>
</dbReference>
<reference evidence="4 5" key="1">
    <citation type="submission" date="2020-08" db="EMBL/GenBank/DDBJ databases">
        <title>Genomic Encyclopedia of Type Strains, Phase III (KMG-III): the genomes of soil and plant-associated and newly described type strains.</title>
        <authorList>
            <person name="Whitman W."/>
        </authorList>
    </citation>
    <scope>NUCLEOTIDE SEQUENCE [LARGE SCALE GENOMIC DNA]</scope>
    <source>
        <strain evidence="4 5">CECT 8234</strain>
    </source>
</reference>
<dbReference type="Pfam" id="PF05036">
    <property type="entry name" value="SPOR"/>
    <property type="match status" value="1"/>
</dbReference>
<evidence type="ECO:0000256" key="2">
    <source>
        <dbReference type="SAM" id="Phobius"/>
    </source>
</evidence>
<dbReference type="Gene3D" id="3.30.70.1070">
    <property type="entry name" value="Sporulation related repeat"/>
    <property type="match status" value="1"/>
</dbReference>
<organism evidence="4 5">
    <name type="scientific">Paenibacillus endophyticus</name>
    <dbReference type="NCBI Taxonomy" id="1294268"/>
    <lineage>
        <taxon>Bacteria</taxon>
        <taxon>Bacillati</taxon>
        <taxon>Bacillota</taxon>
        <taxon>Bacilli</taxon>
        <taxon>Bacillales</taxon>
        <taxon>Paenibacillaceae</taxon>
        <taxon>Paenibacillus</taxon>
    </lineage>
</organism>
<keyword evidence="5" id="KW-1185">Reference proteome</keyword>
<dbReference type="EMBL" id="JACHXW010000001">
    <property type="protein sequence ID" value="MBB3150177.1"/>
    <property type="molecule type" value="Genomic_DNA"/>
</dbReference>
<dbReference type="SUPFAM" id="SSF110997">
    <property type="entry name" value="Sporulation related repeat"/>
    <property type="match status" value="1"/>
</dbReference>
<dbReference type="AlphaFoldDB" id="A0A7W5G8Q8"/>
<evidence type="ECO:0000256" key="1">
    <source>
        <dbReference type="SAM" id="MobiDB-lite"/>
    </source>
</evidence>
<proteinExistence type="predicted"/>